<organism evidence="2 3">
    <name type="scientific">Candidatus Methylobacter titanis</name>
    <dbReference type="NCBI Taxonomy" id="3053457"/>
    <lineage>
        <taxon>Bacteria</taxon>
        <taxon>Pseudomonadati</taxon>
        <taxon>Pseudomonadota</taxon>
        <taxon>Gammaproteobacteria</taxon>
        <taxon>Methylococcales</taxon>
        <taxon>Methylococcaceae</taxon>
        <taxon>Methylobacter</taxon>
    </lineage>
</organism>
<reference evidence="2" key="1">
    <citation type="submission" date="2023-01" db="EMBL/GenBank/DDBJ databases">
        <title>Biogeochemical cycle of methane in antarctic sediments.</title>
        <authorList>
            <person name="Roldan D.M."/>
            <person name="Menes R.J."/>
        </authorList>
    </citation>
    <scope>NUCLEOTIDE SEQUENCE [LARGE SCALE GENOMIC DNA]</scope>
    <source>
        <strain evidence="2">K-2018 MAG008</strain>
    </source>
</reference>
<accession>A0AA43TLS7</accession>
<sequence>MKRIHLTLIFLCILFSFPAVAEQELIKSQTQGEVTFISGGIGSDEQNALQVIRADYNLHLLFSIKDTGEYVSDVRVRITDSSGNTLMETVADGPMLFAKLKPGRYTVTVERRGQVAKQSATIGSTKRTSLSFAWPQEQDN</sequence>
<dbReference type="SUPFAM" id="SSF49478">
    <property type="entry name" value="Cna protein B-type domain"/>
    <property type="match status" value="1"/>
</dbReference>
<name>A0AA43TLS7_9GAMM</name>
<dbReference type="Proteomes" id="UP001160519">
    <property type="component" value="Unassembled WGS sequence"/>
</dbReference>
<comment type="caution">
    <text evidence="2">The sequence shown here is derived from an EMBL/GenBank/DDBJ whole genome shotgun (WGS) entry which is preliminary data.</text>
</comment>
<dbReference type="Gene3D" id="2.60.40.1120">
    <property type="entry name" value="Carboxypeptidase-like, regulatory domain"/>
    <property type="match status" value="1"/>
</dbReference>
<keyword evidence="3" id="KW-1185">Reference proteome</keyword>
<keyword evidence="1" id="KW-0732">Signal</keyword>
<gene>
    <name evidence="2" type="ORF">PSU93_09935</name>
</gene>
<dbReference type="AlphaFoldDB" id="A0AA43TLS7"/>
<evidence type="ECO:0000313" key="2">
    <source>
        <dbReference type="EMBL" id="MDI1231457.1"/>
    </source>
</evidence>
<protein>
    <submittedName>
        <fullName evidence="2">Carboxypeptidase-like regulatory domain-containing protein</fullName>
    </submittedName>
</protein>
<dbReference type="GO" id="GO:0004180">
    <property type="term" value="F:carboxypeptidase activity"/>
    <property type="evidence" value="ECO:0007669"/>
    <property type="project" value="UniProtKB-KW"/>
</dbReference>
<evidence type="ECO:0000313" key="3">
    <source>
        <dbReference type="Proteomes" id="UP001160519"/>
    </source>
</evidence>
<evidence type="ECO:0000256" key="1">
    <source>
        <dbReference type="SAM" id="SignalP"/>
    </source>
</evidence>
<feature type="chain" id="PRO_5041230111" evidence="1">
    <location>
        <begin position="22"/>
        <end position="140"/>
    </location>
</feature>
<dbReference type="EMBL" id="JAQSDF010000029">
    <property type="protein sequence ID" value="MDI1231457.1"/>
    <property type="molecule type" value="Genomic_DNA"/>
</dbReference>
<feature type="signal peptide" evidence="1">
    <location>
        <begin position="1"/>
        <end position="21"/>
    </location>
</feature>
<proteinExistence type="predicted"/>